<comment type="caution">
    <text evidence="1">The sequence shown here is derived from an EMBL/GenBank/DDBJ whole genome shotgun (WGS) entry which is preliminary data.</text>
</comment>
<accession>A0A3N1CPG1</accession>
<sequence length="323" mass="35893">MRVEVASDAFTTGGFEDVVTLMRYFTEDRHDWVVDPRQLPAIECFFSEHTPSRASTYTRFARKASVSARAWTSSRRRERADTISVTADSLADHTADLGRSAKVVVENGDADRSFLLAVARVFGRERVIAAERKSWLEFTHSGGGGELPKRARHEAAGFRLLRRVVFVFDGDRMTPNERSKHEKVAADLRKDAIEGHILIRREVENYIPTKVLAAVKGRQSALTTRISLLKSLIPEQRAHIDIKNGFADKKTKQAVVPAAQAELFATLPPATVKGLREGFGEGLPQLLEREVEAGNVKESDFAALGSEVCEELKALLALIDRII</sequence>
<keyword evidence="2" id="KW-1185">Reference proteome</keyword>
<organism evidence="1 2">
    <name type="scientific">Actinocorallia herbida</name>
    <dbReference type="NCBI Taxonomy" id="58109"/>
    <lineage>
        <taxon>Bacteria</taxon>
        <taxon>Bacillati</taxon>
        <taxon>Actinomycetota</taxon>
        <taxon>Actinomycetes</taxon>
        <taxon>Streptosporangiales</taxon>
        <taxon>Thermomonosporaceae</taxon>
        <taxon>Actinocorallia</taxon>
    </lineage>
</organism>
<evidence type="ECO:0000313" key="2">
    <source>
        <dbReference type="Proteomes" id="UP000272400"/>
    </source>
</evidence>
<protein>
    <submittedName>
        <fullName evidence="1">Uncharacterized protein</fullName>
    </submittedName>
</protein>
<dbReference type="RefSeq" id="WP_123662002.1">
    <property type="nucleotide sequence ID" value="NZ_RJKE01000001.1"/>
</dbReference>
<evidence type="ECO:0000313" key="1">
    <source>
        <dbReference type="EMBL" id="ROO83054.1"/>
    </source>
</evidence>
<dbReference type="EMBL" id="RJKE01000001">
    <property type="protein sequence ID" value="ROO83054.1"/>
    <property type="molecule type" value="Genomic_DNA"/>
</dbReference>
<dbReference type="OrthoDB" id="3382550at2"/>
<proteinExistence type="predicted"/>
<name>A0A3N1CPG1_9ACTN</name>
<gene>
    <name evidence="1" type="ORF">EDD29_0543</name>
</gene>
<reference evidence="1 2" key="1">
    <citation type="submission" date="2018-11" db="EMBL/GenBank/DDBJ databases">
        <title>Sequencing the genomes of 1000 actinobacteria strains.</title>
        <authorList>
            <person name="Klenk H.-P."/>
        </authorList>
    </citation>
    <scope>NUCLEOTIDE SEQUENCE [LARGE SCALE GENOMIC DNA]</scope>
    <source>
        <strain evidence="1 2">DSM 44254</strain>
    </source>
</reference>
<dbReference type="Proteomes" id="UP000272400">
    <property type="component" value="Unassembled WGS sequence"/>
</dbReference>
<dbReference type="AlphaFoldDB" id="A0A3N1CPG1"/>